<organism evidence="1 2">
    <name type="scientific">Acaromyces ingoldii</name>
    <dbReference type="NCBI Taxonomy" id="215250"/>
    <lineage>
        <taxon>Eukaryota</taxon>
        <taxon>Fungi</taxon>
        <taxon>Dikarya</taxon>
        <taxon>Basidiomycota</taxon>
        <taxon>Ustilaginomycotina</taxon>
        <taxon>Exobasidiomycetes</taxon>
        <taxon>Exobasidiales</taxon>
        <taxon>Cryptobasidiaceae</taxon>
        <taxon>Acaromyces</taxon>
    </lineage>
</organism>
<evidence type="ECO:0000313" key="1">
    <source>
        <dbReference type="EMBL" id="PWN88946.1"/>
    </source>
</evidence>
<gene>
    <name evidence="1" type="ORF">FA10DRAFT_260872</name>
</gene>
<sequence>MSVAPANGLTLTAVPEGGISQIFSGIISTAVAAGVAAANTQTTEDGALKTFLTTATSTMWKDKDIKKFDELGFSVKAAACYFGGLNINFRTEFAKVNVTIDFGDGGWKSRTYNCFRIAEGRQVSLLWPVNEQTWAASSEDCKFSQSPTLYQC</sequence>
<dbReference type="GeneID" id="37041965"/>
<dbReference type="EMBL" id="KZ819637">
    <property type="protein sequence ID" value="PWN88946.1"/>
    <property type="molecule type" value="Genomic_DNA"/>
</dbReference>
<protein>
    <submittedName>
        <fullName evidence="1">Uncharacterized protein</fullName>
    </submittedName>
</protein>
<evidence type="ECO:0000313" key="2">
    <source>
        <dbReference type="Proteomes" id="UP000245768"/>
    </source>
</evidence>
<dbReference type="AlphaFoldDB" id="A0A316YIP1"/>
<name>A0A316YIP1_9BASI</name>
<proteinExistence type="predicted"/>
<accession>A0A316YIP1</accession>
<dbReference type="InParanoid" id="A0A316YIP1"/>
<dbReference type="RefSeq" id="XP_025376144.1">
    <property type="nucleotide sequence ID" value="XM_025520049.1"/>
</dbReference>
<keyword evidence="2" id="KW-1185">Reference proteome</keyword>
<reference evidence="1 2" key="1">
    <citation type="journal article" date="2018" name="Mol. Biol. Evol.">
        <title>Broad Genomic Sampling Reveals a Smut Pathogenic Ancestry of the Fungal Clade Ustilaginomycotina.</title>
        <authorList>
            <person name="Kijpornyongpan T."/>
            <person name="Mondo S.J."/>
            <person name="Barry K."/>
            <person name="Sandor L."/>
            <person name="Lee J."/>
            <person name="Lipzen A."/>
            <person name="Pangilinan J."/>
            <person name="LaButti K."/>
            <person name="Hainaut M."/>
            <person name="Henrissat B."/>
            <person name="Grigoriev I.V."/>
            <person name="Spatafora J.W."/>
            <person name="Aime M.C."/>
        </authorList>
    </citation>
    <scope>NUCLEOTIDE SEQUENCE [LARGE SCALE GENOMIC DNA]</scope>
    <source>
        <strain evidence="1 2">MCA 4198</strain>
    </source>
</reference>
<dbReference type="Proteomes" id="UP000245768">
    <property type="component" value="Unassembled WGS sequence"/>
</dbReference>